<dbReference type="RefSeq" id="XP_019036745.1">
    <property type="nucleotide sequence ID" value="XM_019185930.1"/>
</dbReference>
<organism evidence="2 3">
    <name type="scientific">Wickerhamomyces anomalus (strain ATCC 58044 / CBS 1984 / NCYC 433 / NRRL Y-366-8)</name>
    <name type="common">Yeast</name>
    <name type="synonym">Hansenula anomala</name>
    <dbReference type="NCBI Taxonomy" id="683960"/>
    <lineage>
        <taxon>Eukaryota</taxon>
        <taxon>Fungi</taxon>
        <taxon>Dikarya</taxon>
        <taxon>Ascomycota</taxon>
        <taxon>Saccharomycotina</taxon>
        <taxon>Saccharomycetes</taxon>
        <taxon>Phaffomycetales</taxon>
        <taxon>Wickerhamomycetaceae</taxon>
        <taxon>Wickerhamomyces</taxon>
    </lineage>
</organism>
<dbReference type="STRING" id="683960.A0A1E3NWM0"/>
<dbReference type="Pfam" id="PF13577">
    <property type="entry name" value="SnoaL_4"/>
    <property type="match status" value="1"/>
</dbReference>
<dbReference type="OrthoDB" id="2148716at2759"/>
<name>A0A1E3NWM0_WICAA</name>
<dbReference type="InterPro" id="IPR032710">
    <property type="entry name" value="NTF2-like_dom_sf"/>
</dbReference>
<protein>
    <recommendedName>
        <fullName evidence="1">SnoaL-like domain-containing protein</fullName>
    </recommendedName>
</protein>
<dbReference type="Proteomes" id="UP000094112">
    <property type="component" value="Unassembled WGS sequence"/>
</dbReference>
<gene>
    <name evidence="2" type="ORF">WICANDRAFT_85684</name>
</gene>
<evidence type="ECO:0000313" key="3">
    <source>
        <dbReference type="Proteomes" id="UP000094112"/>
    </source>
</evidence>
<dbReference type="AlphaFoldDB" id="A0A1E3NWM0"/>
<dbReference type="InterPro" id="IPR037401">
    <property type="entry name" value="SnoaL-like"/>
</dbReference>
<dbReference type="SUPFAM" id="SSF54427">
    <property type="entry name" value="NTF2-like"/>
    <property type="match status" value="1"/>
</dbReference>
<dbReference type="Gene3D" id="3.10.450.50">
    <property type="match status" value="1"/>
</dbReference>
<reference evidence="2 3" key="1">
    <citation type="journal article" date="2016" name="Proc. Natl. Acad. Sci. U.S.A.">
        <title>Comparative genomics of biotechnologically important yeasts.</title>
        <authorList>
            <person name="Riley R."/>
            <person name="Haridas S."/>
            <person name="Wolfe K.H."/>
            <person name="Lopes M.R."/>
            <person name="Hittinger C.T."/>
            <person name="Goeker M."/>
            <person name="Salamov A.A."/>
            <person name="Wisecaver J.H."/>
            <person name="Long T.M."/>
            <person name="Calvey C.H."/>
            <person name="Aerts A.L."/>
            <person name="Barry K.W."/>
            <person name="Choi C."/>
            <person name="Clum A."/>
            <person name="Coughlan A.Y."/>
            <person name="Deshpande S."/>
            <person name="Douglass A.P."/>
            <person name="Hanson S.J."/>
            <person name="Klenk H.-P."/>
            <person name="LaButti K.M."/>
            <person name="Lapidus A."/>
            <person name="Lindquist E.A."/>
            <person name="Lipzen A.M."/>
            <person name="Meier-Kolthoff J.P."/>
            <person name="Ohm R.A."/>
            <person name="Otillar R.P."/>
            <person name="Pangilinan J.L."/>
            <person name="Peng Y."/>
            <person name="Rokas A."/>
            <person name="Rosa C.A."/>
            <person name="Scheuner C."/>
            <person name="Sibirny A.A."/>
            <person name="Slot J.C."/>
            <person name="Stielow J.B."/>
            <person name="Sun H."/>
            <person name="Kurtzman C.P."/>
            <person name="Blackwell M."/>
            <person name="Grigoriev I.V."/>
            <person name="Jeffries T.W."/>
        </authorList>
    </citation>
    <scope>NUCLEOTIDE SEQUENCE [LARGE SCALE GENOMIC DNA]</scope>
    <source>
        <strain evidence="3">ATCC 58044 / CBS 1984 / NCYC 433 / NRRL Y-366-8</strain>
    </source>
</reference>
<evidence type="ECO:0000313" key="2">
    <source>
        <dbReference type="EMBL" id="ODQ57538.1"/>
    </source>
</evidence>
<sequence length="142" mass="16047">MSSYYPIKIQYLTPREQVIDAINRLYAGFDDSNIELAASAFVHSDEIVVKLGGKVINGWTNLREEFIKNVMPVSTIHQLTNFRVIFESATTAKLTAHCVAHHSTKERGYYSRGGLAEVSLVLDEVDDLWKIVELTMKGKWVS</sequence>
<accession>A0A1E3NWM0</accession>
<dbReference type="EMBL" id="KV454213">
    <property type="protein sequence ID" value="ODQ57538.1"/>
    <property type="molecule type" value="Genomic_DNA"/>
</dbReference>
<keyword evidence="3" id="KW-1185">Reference proteome</keyword>
<feature type="domain" description="SnoaL-like" evidence="1">
    <location>
        <begin position="11"/>
        <end position="134"/>
    </location>
</feature>
<evidence type="ECO:0000259" key="1">
    <source>
        <dbReference type="Pfam" id="PF13577"/>
    </source>
</evidence>
<proteinExistence type="predicted"/>
<dbReference type="GeneID" id="30203176"/>